<dbReference type="InterPro" id="IPR036414">
    <property type="entry name" value="YaeB_N_sf"/>
</dbReference>
<evidence type="ECO:0000256" key="1">
    <source>
        <dbReference type="ARBA" id="ARBA00022691"/>
    </source>
</evidence>
<dbReference type="GO" id="GO:0008168">
    <property type="term" value="F:methyltransferase activity"/>
    <property type="evidence" value="ECO:0007669"/>
    <property type="project" value="UniProtKB-KW"/>
</dbReference>
<dbReference type="PROSITE" id="PS01318">
    <property type="entry name" value="TSAA_1"/>
    <property type="match status" value="1"/>
</dbReference>
<protein>
    <submittedName>
        <fullName evidence="4">tRNA (N6-threonylcarbamoyladenosine(37)-N6)-methyltransferase TrmO</fullName>
    </submittedName>
</protein>
<dbReference type="PROSITE" id="PS51668">
    <property type="entry name" value="TSAA_2"/>
    <property type="match status" value="1"/>
</dbReference>
<comment type="similarity">
    <text evidence="2">Belongs to the tRNA methyltransferase O family.</text>
</comment>
<dbReference type="InterPro" id="IPR003814">
    <property type="entry name" value="FmdEsu_dom"/>
</dbReference>
<dbReference type="Gene3D" id="3.30.1330.130">
    <property type="match status" value="1"/>
</dbReference>
<dbReference type="InterPro" id="IPR023370">
    <property type="entry name" value="TrmO-like_N"/>
</dbReference>
<dbReference type="EMBL" id="DSLA01000043">
    <property type="protein sequence ID" value="HEH35062.1"/>
    <property type="molecule type" value="Genomic_DNA"/>
</dbReference>
<dbReference type="Pfam" id="PF01980">
    <property type="entry name" value="TrmO_N"/>
    <property type="match status" value="1"/>
</dbReference>
<dbReference type="CDD" id="cd09281">
    <property type="entry name" value="UPF0066"/>
    <property type="match status" value="1"/>
</dbReference>
<dbReference type="SUPFAM" id="SSF118196">
    <property type="entry name" value="YaeB-like"/>
    <property type="match status" value="1"/>
</dbReference>
<keyword evidence="4" id="KW-0808">Transferase</keyword>
<dbReference type="GO" id="GO:0032259">
    <property type="term" value="P:methylation"/>
    <property type="evidence" value="ECO:0007669"/>
    <property type="project" value="UniProtKB-KW"/>
</dbReference>
<dbReference type="AlphaFoldDB" id="A0A7J2TJ67"/>
<dbReference type="NCBIfam" id="TIGR00104">
    <property type="entry name" value="tRNA_TsaA"/>
    <property type="match status" value="1"/>
</dbReference>
<gene>
    <name evidence="4" type="primary">tsaA</name>
    <name evidence="4" type="ORF">ENP88_02680</name>
</gene>
<reference evidence="4" key="1">
    <citation type="journal article" date="2020" name="mSystems">
        <title>Genome- and Community-Level Interaction Insights into Carbon Utilization and Element Cycling Functions of Hydrothermarchaeota in Hydrothermal Sediment.</title>
        <authorList>
            <person name="Zhou Z."/>
            <person name="Liu Y."/>
            <person name="Xu W."/>
            <person name="Pan J."/>
            <person name="Luo Z.H."/>
            <person name="Li M."/>
        </authorList>
    </citation>
    <scope>NUCLEOTIDE SEQUENCE [LARGE SCALE GENOMIC DNA]</scope>
    <source>
        <strain evidence="4">SpSt-26</strain>
    </source>
</reference>
<comment type="caution">
    <text evidence="4">The sequence shown here is derived from an EMBL/GenBank/DDBJ whole genome shotgun (WGS) entry which is preliminary data.</text>
</comment>
<evidence type="ECO:0000313" key="4">
    <source>
        <dbReference type="EMBL" id="HEH35062.1"/>
    </source>
</evidence>
<dbReference type="Gene3D" id="2.40.30.70">
    <property type="entry name" value="YaeB-like"/>
    <property type="match status" value="1"/>
</dbReference>
<dbReference type="PANTHER" id="PTHR12818">
    <property type="entry name" value="TRNA (ADENINE(37)-N6)-METHYLTRANSFERASE"/>
    <property type="match status" value="1"/>
</dbReference>
<dbReference type="SUPFAM" id="SSF143555">
    <property type="entry name" value="FwdE-like"/>
    <property type="match status" value="1"/>
</dbReference>
<evidence type="ECO:0000256" key="2">
    <source>
        <dbReference type="ARBA" id="ARBA00033753"/>
    </source>
</evidence>
<accession>A0A7J2TJ67</accession>
<keyword evidence="1" id="KW-0949">S-adenosyl-L-methionine</keyword>
<evidence type="ECO:0000259" key="3">
    <source>
        <dbReference type="PROSITE" id="PS51668"/>
    </source>
</evidence>
<dbReference type="InterPro" id="IPR036413">
    <property type="entry name" value="YaeB-like_sf"/>
</dbReference>
<dbReference type="Pfam" id="PF02663">
    <property type="entry name" value="FmdE"/>
    <property type="match status" value="1"/>
</dbReference>
<name>A0A7J2TJ67_ARCFL</name>
<proteinExistence type="inferred from homology"/>
<keyword evidence="4" id="KW-0489">Methyltransferase</keyword>
<organism evidence="4">
    <name type="scientific">Archaeoglobus fulgidus</name>
    <dbReference type="NCBI Taxonomy" id="2234"/>
    <lineage>
        <taxon>Archaea</taxon>
        <taxon>Methanobacteriati</taxon>
        <taxon>Methanobacteriota</taxon>
        <taxon>Archaeoglobi</taxon>
        <taxon>Archaeoglobales</taxon>
        <taxon>Archaeoglobaceae</taxon>
        <taxon>Archaeoglobus</taxon>
    </lineage>
</organism>
<dbReference type="InterPro" id="IPR040372">
    <property type="entry name" value="YaeB-like"/>
</dbReference>
<dbReference type="InterPro" id="IPR023368">
    <property type="entry name" value="UPF0066_cons_site"/>
</dbReference>
<feature type="domain" description="TsaA-like" evidence="3">
    <location>
        <begin position="5"/>
        <end position="135"/>
    </location>
</feature>
<sequence length="363" mass="41114">MGFEVIPIGIIRSPYKKDGEAPHQGRFSEEISEIEIFPEFEEGLKDIETCTHLIVLYWFDRARRDKLTAIPPHDKREHGVFATRSPNRPNPIGFSVVKLLEKKGRILKVKWLDALDGTPVLDIKPYSSQIDSVEDARIGWFEVGKMRDILAKAKEFHGHICPFLALGVRISILAMEELGVKKNSAASVTEELLAIVECNNCLTDGVQVATGCTFGNNGLIYLDLGKNALTLVSRRNWKGVRVYVDAEKLRQKYFDKEALELFNKVIVQRQGSEEDVKKLSAFWERIGWKMLELPKEEFSIEFVEVEPIERAPIFENRRCRSCGELAMATRVKDGLCLKCAGSYYAVVGRGIVKFESGNMEEVV</sequence>
<dbReference type="PANTHER" id="PTHR12818:SF0">
    <property type="entry name" value="TRNA (ADENINE(37)-N6)-METHYLTRANSFERASE"/>
    <property type="match status" value="1"/>
</dbReference>